<proteinExistence type="predicted"/>
<accession>A0A4Q9ML47</accession>
<dbReference type="Pfam" id="PF15370">
    <property type="entry name" value="NOPCHAP1"/>
    <property type="match status" value="1"/>
</dbReference>
<feature type="region of interest" description="Disordered" evidence="1">
    <location>
        <begin position="129"/>
        <end position="246"/>
    </location>
</feature>
<sequence>MEPNMNSTKGKQRAREVLEVEDEEQRHERMHELLSRVDGDAGASPPQVPRSFDFGDRSTFPDAPPLELLSRVQAFLPELAASNAELLRRAKEDPDSVDIEKFSEDQAQYIEMNLGLGVFESRGQAPANIPVADVDLDDVEMDSSEHYSSTSDSDSTSSSSSSPSDDSGSDSDSDSDSDPSEDSDVDDIVLPPLAPGPSATSNADARPIRPLPKRTRGQGGPSPGQKPEIVVLSESHHSDDDGNPSP</sequence>
<dbReference type="OrthoDB" id="1112980at2759"/>
<feature type="compositionally biased region" description="Acidic residues" evidence="1">
    <location>
        <begin position="167"/>
        <end position="187"/>
    </location>
</feature>
<gene>
    <name evidence="2" type="ORF">BD311DRAFT_758991</name>
</gene>
<reference evidence="2" key="1">
    <citation type="submission" date="2019-01" db="EMBL/GenBank/DDBJ databases">
        <title>Draft genome sequences of three monokaryotic isolates of the white-rot basidiomycete fungus Dichomitus squalens.</title>
        <authorList>
            <consortium name="DOE Joint Genome Institute"/>
            <person name="Lopez S.C."/>
            <person name="Andreopoulos B."/>
            <person name="Pangilinan J."/>
            <person name="Lipzen A."/>
            <person name="Riley R."/>
            <person name="Ahrendt S."/>
            <person name="Ng V."/>
            <person name="Barry K."/>
            <person name="Daum C."/>
            <person name="Grigoriev I.V."/>
            <person name="Hilden K.S."/>
            <person name="Makela M.R."/>
            <person name="de Vries R.P."/>
        </authorList>
    </citation>
    <scope>NUCLEOTIDE SEQUENCE [LARGE SCALE GENOMIC DNA]</scope>
    <source>
        <strain evidence="2">OM18370.1</strain>
    </source>
</reference>
<feature type="compositionally biased region" description="Low complexity" evidence="1">
    <location>
        <begin position="146"/>
        <end position="166"/>
    </location>
</feature>
<organism evidence="2">
    <name type="scientific">Dichomitus squalens</name>
    <dbReference type="NCBI Taxonomy" id="114155"/>
    <lineage>
        <taxon>Eukaryota</taxon>
        <taxon>Fungi</taxon>
        <taxon>Dikarya</taxon>
        <taxon>Basidiomycota</taxon>
        <taxon>Agaricomycotina</taxon>
        <taxon>Agaricomycetes</taxon>
        <taxon>Polyporales</taxon>
        <taxon>Polyporaceae</taxon>
        <taxon>Dichomitus</taxon>
    </lineage>
</organism>
<dbReference type="PANTHER" id="PTHR28674:SF1">
    <property type="entry name" value="NOP PROTEIN CHAPERONE 1"/>
    <property type="match status" value="1"/>
</dbReference>
<evidence type="ECO:0000313" key="2">
    <source>
        <dbReference type="EMBL" id="TBU28195.1"/>
    </source>
</evidence>
<protein>
    <submittedName>
        <fullName evidence="2">Uncharacterized protein</fullName>
    </submittedName>
</protein>
<dbReference type="EMBL" id="ML143424">
    <property type="protein sequence ID" value="TBU28195.1"/>
    <property type="molecule type" value="Genomic_DNA"/>
</dbReference>
<dbReference type="GO" id="GO:0000492">
    <property type="term" value="P:box C/D snoRNP assembly"/>
    <property type="evidence" value="ECO:0007669"/>
    <property type="project" value="InterPro"/>
</dbReference>
<dbReference type="AlphaFoldDB" id="A0A4Q9ML47"/>
<dbReference type="InterPro" id="IPR027921">
    <property type="entry name" value="NOPCHAP1"/>
</dbReference>
<evidence type="ECO:0000256" key="1">
    <source>
        <dbReference type="SAM" id="MobiDB-lite"/>
    </source>
</evidence>
<name>A0A4Q9ML47_9APHY</name>
<feature type="region of interest" description="Disordered" evidence="1">
    <location>
        <begin position="1"/>
        <end position="58"/>
    </location>
</feature>
<dbReference type="Proteomes" id="UP000292957">
    <property type="component" value="Unassembled WGS sequence"/>
</dbReference>
<dbReference type="PANTHER" id="PTHR28674">
    <property type="entry name" value="SIMILAR TO DNA SEGMENT, CHR 10, WAYNE STATE UNIVERSITY 102,-EXPRESSED"/>
    <property type="match status" value="1"/>
</dbReference>
<feature type="compositionally biased region" description="Basic and acidic residues" evidence="1">
    <location>
        <begin position="13"/>
        <end position="39"/>
    </location>
</feature>
<dbReference type="GO" id="GO:0062064">
    <property type="term" value="F:box C/D methylation guide snoRNP complex binding"/>
    <property type="evidence" value="ECO:0007669"/>
    <property type="project" value="TreeGrafter"/>
</dbReference>